<organism evidence="3 4">
    <name type="scientific">Trichoderma harzianum CBS 226.95</name>
    <dbReference type="NCBI Taxonomy" id="983964"/>
    <lineage>
        <taxon>Eukaryota</taxon>
        <taxon>Fungi</taxon>
        <taxon>Dikarya</taxon>
        <taxon>Ascomycota</taxon>
        <taxon>Pezizomycotina</taxon>
        <taxon>Sordariomycetes</taxon>
        <taxon>Hypocreomycetidae</taxon>
        <taxon>Hypocreales</taxon>
        <taxon>Hypocreaceae</taxon>
        <taxon>Trichoderma</taxon>
    </lineage>
</organism>
<feature type="chain" id="PRO_5015691097" description="Biotrophy-associated secreted protein 2" evidence="2">
    <location>
        <begin position="19"/>
        <end position="287"/>
    </location>
</feature>
<feature type="signal peptide" evidence="2">
    <location>
        <begin position="1"/>
        <end position="18"/>
    </location>
</feature>
<dbReference type="AlphaFoldDB" id="A0A2T4AQ35"/>
<evidence type="ECO:0000313" key="4">
    <source>
        <dbReference type="Proteomes" id="UP000241690"/>
    </source>
</evidence>
<evidence type="ECO:0000256" key="2">
    <source>
        <dbReference type="SAM" id="SignalP"/>
    </source>
</evidence>
<keyword evidence="4" id="KW-1185">Reference proteome</keyword>
<evidence type="ECO:0000256" key="1">
    <source>
        <dbReference type="SAM" id="MobiDB-lite"/>
    </source>
</evidence>
<feature type="region of interest" description="Disordered" evidence="1">
    <location>
        <begin position="79"/>
        <end position="111"/>
    </location>
</feature>
<dbReference type="RefSeq" id="XP_024778861.1">
    <property type="nucleotide sequence ID" value="XM_024913142.1"/>
</dbReference>
<gene>
    <name evidence="3" type="ORF">M431DRAFT_1823</name>
</gene>
<reference evidence="3 4" key="1">
    <citation type="submission" date="2016-07" db="EMBL/GenBank/DDBJ databases">
        <title>Multiple horizontal gene transfer events from other fungi enriched the ability of initially mycotrophic Trichoderma (Ascomycota) to feed on dead plant biomass.</title>
        <authorList>
            <consortium name="DOE Joint Genome Institute"/>
            <person name="Aerts A."/>
            <person name="Atanasova L."/>
            <person name="Chenthamara K."/>
            <person name="Zhang J."/>
            <person name="Grujic M."/>
            <person name="Henrissat B."/>
            <person name="Kuo A."/>
            <person name="Salamov A."/>
            <person name="Lipzen A."/>
            <person name="Labutti K."/>
            <person name="Barry K."/>
            <person name="Miao Y."/>
            <person name="Rahimi M.J."/>
            <person name="Shen Q."/>
            <person name="Grigoriev I.V."/>
            <person name="Kubicek C.P."/>
            <person name="Druzhinina I.S."/>
        </authorList>
    </citation>
    <scope>NUCLEOTIDE SEQUENCE [LARGE SCALE GENOMIC DNA]</scope>
    <source>
        <strain evidence="3 4">CBS 226.95</strain>
    </source>
</reference>
<sequence>MVRLSVAALFTYTLSVYALGDPAGAKNVGNGNGGQFIGGECLSSKDCASTCCAFISGGGVCSGIGAQFQAGKSGCGFGDGGAPPSQPSGGDSSSAAPAASPAAAPAGFDASVGDPNGAKNLGNGAGQQFITGACLSNADCASGCCAALNGGAVCSGVGAQFQNGKQGCGFSSSGGSSSAAPAAPAAPAGDANNAAAPPASSAAPAGFNAAVGDPAGAKNLGNGAGAQFITGACLSNADCASGCCAALNGGAVCSGVGAQFQNGKQGCGFSAAKRSVERSRIARRFRA</sequence>
<name>A0A2T4AQ35_TRIHA</name>
<evidence type="ECO:0000313" key="3">
    <source>
        <dbReference type="EMBL" id="PTB59184.1"/>
    </source>
</evidence>
<keyword evidence="2" id="KW-0732">Signal</keyword>
<dbReference type="Proteomes" id="UP000241690">
    <property type="component" value="Unassembled WGS sequence"/>
</dbReference>
<evidence type="ECO:0008006" key="5">
    <source>
        <dbReference type="Google" id="ProtNLM"/>
    </source>
</evidence>
<accession>A0A2T4AQ35</accession>
<dbReference type="GeneID" id="36621703"/>
<feature type="compositionally biased region" description="Low complexity" evidence="1">
    <location>
        <begin position="87"/>
        <end position="111"/>
    </location>
</feature>
<dbReference type="EMBL" id="KZ679676">
    <property type="protein sequence ID" value="PTB59184.1"/>
    <property type="molecule type" value="Genomic_DNA"/>
</dbReference>
<protein>
    <recommendedName>
        <fullName evidence="5">Biotrophy-associated secreted protein 2</fullName>
    </recommendedName>
</protein>
<proteinExistence type="predicted"/>